<proteinExistence type="predicted"/>
<sequence>MSEDRGTATAPHFSPHTGRVKAAAILVIVGSLVGAAGSIIAGVEFAAATRRWLQEQNQPPTEVARVRLRQAFLAGQAATRAAADTWSHDGGRQEATSRP</sequence>
<comment type="caution">
    <text evidence="3">The sequence shown here is derived from an EMBL/GenBank/DDBJ whole genome shotgun (WGS) entry which is preliminary data.</text>
</comment>
<reference evidence="3 4" key="1">
    <citation type="submission" date="2019-11" db="EMBL/GenBank/DDBJ databases">
        <title>Acidiferrimicrobium australis gen. nov., sp. nov., an acidophilic and obligately heterotrophic, member of the Actinobacteria that catalyses dissimilatory oxido- reduction of iron isolated from metal-rich acidic water in Chile.</title>
        <authorList>
            <person name="Gonzalez D."/>
            <person name="Huber K."/>
            <person name="Hedrich S."/>
            <person name="Rojas-Villalobos C."/>
            <person name="Quatrini R."/>
            <person name="Dinamarca M.A."/>
            <person name="Schwarz A."/>
            <person name="Canales C."/>
            <person name="Nancucheo I."/>
        </authorList>
    </citation>
    <scope>NUCLEOTIDE SEQUENCE [LARGE SCALE GENOMIC DNA]</scope>
    <source>
        <strain evidence="3 4">USS-CCA1</strain>
    </source>
</reference>
<evidence type="ECO:0000256" key="1">
    <source>
        <dbReference type="SAM" id="MobiDB-lite"/>
    </source>
</evidence>
<evidence type="ECO:0000313" key="4">
    <source>
        <dbReference type="Proteomes" id="UP000437736"/>
    </source>
</evidence>
<accession>A0ABW9QXH7</accession>
<evidence type="ECO:0000256" key="2">
    <source>
        <dbReference type="SAM" id="Phobius"/>
    </source>
</evidence>
<keyword evidence="2" id="KW-0472">Membrane</keyword>
<gene>
    <name evidence="3" type="ORF">GHK86_17830</name>
</gene>
<feature type="region of interest" description="Disordered" evidence="1">
    <location>
        <begin position="79"/>
        <end position="99"/>
    </location>
</feature>
<dbReference type="Proteomes" id="UP000437736">
    <property type="component" value="Unassembled WGS sequence"/>
</dbReference>
<keyword evidence="2" id="KW-1133">Transmembrane helix</keyword>
<protein>
    <submittedName>
        <fullName evidence="3">Uncharacterized protein</fullName>
    </submittedName>
</protein>
<evidence type="ECO:0000313" key="3">
    <source>
        <dbReference type="EMBL" id="MST34574.1"/>
    </source>
</evidence>
<keyword evidence="4" id="KW-1185">Reference proteome</keyword>
<name>A0ABW9QXH7_9ACTN</name>
<feature type="transmembrane region" description="Helical" evidence="2">
    <location>
        <begin position="22"/>
        <end position="47"/>
    </location>
</feature>
<dbReference type="EMBL" id="WJHE01001075">
    <property type="protein sequence ID" value="MST34574.1"/>
    <property type="molecule type" value="Genomic_DNA"/>
</dbReference>
<feature type="compositionally biased region" description="Basic and acidic residues" evidence="1">
    <location>
        <begin position="86"/>
        <end position="99"/>
    </location>
</feature>
<keyword evidence="2" id="KW-0812">Transmembrane</keyword>
<organism evidence="3 4">
    <name type="scientific">Acidiferrimicrobium australe</name>
    <dbReference type="NCBI Taxonomy" id="2664430"/>
    <lineage>
        <taxon>Bacteria</taxon>
        <taxon>Bacillati</taxon>
        <taxon>Actinomycetota</taxon>
        <taxon>Acidimicrobiia</taxon>
        <taxon>Acidimicrobiales</taxon>
        <taxon>Acidimicrobiaceae</taxon>
        <taxon>Acidiferrimicrobium</taxon>
    </lineage>
</organism>